<gene>
    <name evidence="7" type="ORF">DL546_005794</name>
</gene>
<protein>
    <submittedName>
        <fullName evidence="7">Uncharacterized protein</fullName>
    </submittedName>
</protein>
<dbReference type="STRING" id="177199.A0A420YLM2"/>
<name>A0A420YLM2_9PEZI</name>
<dbReference type="AlphaFoldDB" id="A0A420YLM2"/>
<evidence type="ECO:0000256" key="4">
    <source>
        <dbReference type="ARBA" id="ARBA00023004"/>
    </source>
</evidence>
<keyword evidence="3 5" id="KW-0479">Metal-binding</keyword>
<evidence type="ECO:0000256" key="2">
    <source>
        <dbReference type="ARBA" id="ARBA00022617"/>
    </source>
</evidence>
<organism evidence="7 8">
    <name type="scientific">Coniochaeta pulveracea</name>
    <dbReference type="NCBI Taxonomy" id="177199"/>
    <lineage>
        <taxon>Eukaryota</taxon>
        <taxon>Fungi</taxon>
        <taxon>Dikarya</taxon>
        <taxon>Ascomycota</taxon>
        <taxon>Pezizomycotina</taxon>
        <taxon>Sordariomycetes</taxon>
        <taxon>Sordariomycetidae</taxon>
        <taxon>Coniochaetales</taxon>
        <taxon>Coniochaetaceae</taxon>
        <taxon>Coniochaeta</taxon>
    </lineage>
</organism>
<dbReference type="GO" id="GO:0005506">
    <property type="term" value="F:iron ion binding"/>
    <property type="evidence" value="ECO:0007669"/>
    <property type="project" value="InterPro"/>
</dbReference>
<dbReference type="EMBL" id="QVQW01000003">
    <property type="protein sequence ID" value="RKU48793.1"/>
    <property type="molecule type" value="Genomic_DNA"/>
</dbReference>
<dbReference type="Proteomes" id="UP000275385">
    <property type="component" value="Unassembled WGS sequence"/>
</dbReference>
<evidence type="ECO:0000256" key="3">
    <source>
        <dbReference type="ARBA" id="ARBA00022723"/>
    </source>
</evidence>
<evidence type="ECO:0000256" key="6">
    <source>
        <dbReference type="SAM" id="Phobius"/>
    </source>
</evidence>
<keyword evidence="4 5" id="KW-0408">Iron</keyword>
<dbReference type="PRINTS" id="PR00463">
    <property type="entry name" value="EP450I"/>
</dbReference>
<comment type="cofactor">
    <cofactor evidence="5">
        <name>heme</name>
        <dbReference type="ChEBI" id="CHEBI:30413"/>
    </cofactor>
</comment>
<dbReference type="GO" id="GO:0020037">
    <property type="term" value="F:heme binding"/>
    <property type="evidence" value="ECO:0007669"/>
    <property type="project" value="InterPro"/>
</dbReference>
<dbReference type="InterPro" id="IPR002401">
    <property type="entry name" value="Cyt_P450_E_grp-I"/>
</dbReference>
<sequence length="563" mass="63568">MDGHNGLWQHLQAMVTRSILLLLVTAVGYYLAKGFTIRRRFQRMQRQGVPMMQHSVIWGHLEVIGKLMATLPSDAHGDYMQILIQKNWRELFPGRESCPPVFIVDTWPFTTPIIITIHPDVTSQYTQEVSRVKPREQKRFWYPLTQNLDLASMEGETWKEWRKKLSPGFSANSIASHIPGLVDEIEVFADTLREKAGRDGAWGKVFPLEPIAKDVTFDVIGRFILGTRLHAQTNPHLLLKTALVDIIPRMVFYLNPLNFFSYFNPYNQFRLWLDNRRMNAFLLPHVLSHIASKPGSTSTDKNRILPLALGKHQVNPDPNLIANVLGQLKIILFAGHDTTASTICWIFHVLSRNSKALSRLRYELDQVLGPDPSAKAVVVTLKAQPHLANQLIYTAAVIKETLRLHTNVGTMRSGGPGFTLYGPASTPEYAGMEFPTEGCVLWDGSWAQHKSPELWHRVEEFLPERWLVTDPEDPLYPPKNGFRAFELGPRDCIGQGLGVVEMKLVLAVVIREFEIEEDYGEVKGKEERVFGERAYQVGGDGTPGVKGGLPVRVKVRNVTGACL</sequence>
<dbReference type="PRINTS" id="PR00385">
    <property type="entry name" value="P450"/>
</dbReference>
<dbReference type="GO" id="GO:0004497">
    <property type="term" value="F:monooxygenase activity"/>
    <property type="evidence" value="ECO:0007669"/>
    <property type="project" value="InterPro"/>
</dbReference>
<dbReference type="PANTHER" id="PTHR24305">
    <property type="entry name" value="CYTOCHROME P450"/>
    <property type="match status" value="1"/>
</dbReference>
<comment type="similarity">
    <text evidence="1">Belongs to the cytochrome P450 family.</text>
</comment>
<dbReference type="Gene3D" id="1.10.630.10">
    <property type="entry name" value="Cytochrome P450"/>
    <property type="match status" value="1"/>
</dbReference>
<keyword evidence="6" id="KW-0812">Transmembrane</keyword>
<keyword evidence="2 5" id="KW-0349">Heme</keyword>
<dbReference type="Pfam" id="PF00067">
    <property type="entry name" value="p450"/>
    <property type="match status" value="1"/>
</dbReference>
<dbReference type="OrthoDB" id="10029320at2759"/>
<dbReference type="SUPFAM" id="SSF48264">
    <property type="entry name" value="Cytochrome P450"/>
    <property type="match status" value="1"/>
</dbReference>
<comment type="caution">
    <text evidence="7">The sequence shown here is derived from an EMBL/GenBank/DDBJ whole genome shotgun (WGS) entry which is preliminary data.</text>
</comment>
<proteinExistence type="inferred from homology"/>
<feature type="transmembrane region" description="Helical" evidence="6">
    <location>
        <begin position="12"/>
        <end position="32"/>
    </location>
</feature>
<dbReference type="PANTHER" id="PTHR24305:SF166">
    <property type="entry name" value="CYTOCHROME P450 12A4, MITOCHONDRIAL-RELATED"/>
    <property type="match status" value="1"/>
</dbReference>
<dbReference type="GO" id="GO:0016705">
    <property type="term" value="F:oxidoreductase activity, acting on paired donors, with incorporation or reduction of molecular oxygen"/>
    <property type="evidence" value="ECO:0007669"/>
    <property type="project" value="InterPro"/>
</dbReference>
<evidence type="ECO:0000256" key="5">
    <source>
        <dbReference type="PIRSR" id="PIRSR602401-1"/>
    </source>
</evidence>
<keyword evidence="6" id="KW-1133">Transmembrane helix</keyword>
<keyword evidence="6" id="KW-0472">Membrane</keyword>
<reference evidence="7 8" key="1">
    <citation type="submission" date="2018-08" db="EMBL/GenBank/DDBJ databases">
        <title>Draft genome of the lignicolous fungus Coniochaeta pulveracea.</title>
        <authorList>
            <person name="Borstlap C.J."/>
            <person name="De Witt R.N."/>
            <person name="Botha A."/>
            <person name="Volschenk H."/>
        </authorList>
    </citation>
    <scope>NUCLEOTIDE SEQUENCE [LARGE SCALE GENOMIC DNA]</scope>
    <source>
        <strain evidence="7 8">CAB683</strain>
    </source>
</reference>
<feature type="binding site" description="axial binding residue" evidence="5">
    <location>
        <position position="492"/>
    </location>
    <ligand>
        <name>heme</name>
        <dbReference type="ChEBI" id="CHEBI:30413"/>
    </ligand>
    <ligandPart>
        <name>Fe</name>
        <dbReference type="ChEBI" id="CHEBI:18248"/>
    </ligandPart>
</feature>
<dbReference type="CDD" id="cd11051">
    <property type="entry name" value="CYP59-like"/>
    <property type="match status" value="1"/>
</dbReference>
<evidence type="ECO:0000313" key="7">
    <source>
        <dbReference type="EMBL" id="RKU48793.1"/>
    </source>
</evidence>
<dbReference type="InterPro" id="IPR036396">
    <property type="entry name" value="Cyt_P450_sf"/>
</dbReference>
<dbReference type="InterPro" id="IPR050121">
    <property type="entry name" value="Cytochrome_P450_monoxygenase"/>
</dbReference>
<keyword evidence="8" id="KW-1185">Reference proteome</keyword>
<evidence type="ECO:0000313" key="8">
    <source>
        <dbReference type="Proteomes" id="UP000275385"/>
    </source>
</evidence>
<accession>A0A420YLM2</accession>
<evidence type="ECO:0000256" key="1">
    <source>
        <dbReference type="ARBA" id="ARBA00010617"/>
    </source>
</evidence>
<dbReference type="InterPro" id="IPR001128">
    <property type="entry name" value="Cyt_P450"/>
</dbReference>